<dbReference type="SUPFAM" id="SSF140990">
    <property type="entry name" value="FtsH protease domain-like"/>
    <property type="match status" value="1"/>
</dbReference>
<evidence type="ECO:0000256" key="15">
    <source>
        <dbReference type="HAMAP-Rule" id="MF_01458"/>
    </source>
</evidence>
<dbReference type="GO" id="GO:0004176">
    <property type="term" value="F:ATP-dependent peptidase activity"/>
    <property type="evidence" value="ECO:0007669"/>
    <property type="project" value="InterPro"/>
</dbReference>
<dbReference type="InterPro" id="IPR027417">
    <property type="entry name" value="P-loop_NTPase"/>
</dbReference>
<dbReference type="FunFam" id="1.20.58.760:FF:000001">
    <property type="entry name" value="ATP-dependent zinc metalloprotease FtsH"/>
    <property type="match status" value="1"/>
</dbReference>
<evidence type="ECO:0000256" key="13">
    <source>
        <dbReference type="ARBA" id="ARBA00023136"/>
    </source>
</evidence>
<keyword evidence="3 15" id="KW-1003">Cell membrane</keyword>
<dbReference type="GO" id="GO:0051301">
    <property type="term" value="P:cell division"/>
    <property type="evidence" value="ECO:0007669"/>
    <property type="project" value="UniProtKB-KW"/>
</dbReference>
<evidence type="ECO:0000256" key="8">
    <source>
        <dbReference type="ARBA" id="ARBA00022801"/>
    </source>
</evidence>
<dbReference type="InterPro" id="IPR003960">
    <property type="entry name" value="ATPase_AAA_CS"/>
</dbReference>
<sequence length="624" mass="69421">MRLPGEMSENEQQPPIQKWVPIVLWVALALLLFALFSVPTDEPRTEITYTQFRDLVEDGAVKRVLLQGRNIEGELRQPTELGPRETTGTMFSTRVPEFGAEELLAQLEAGDIAIEVEPPEEERLLTRLLIVLVPWLLFIGLLVWFFRRTARQMGQLGPGGGEMKRFLERSTERAEIPNISFSDVAGQEGAKREVRELVEYLKEPDKFRRLGAEIPRGILLMGPPGTGKTLLARALAGEAGVPFYTISASEFIEVFVGVGASRVRNLFAAAKKNAPSIIFIDELDSIGRTRGTGLGGGHDEREQTLNQILAELDGFTGREATLVLAATNRPDVLDPALLRPGRFDRHVNLDLPDREARLAILKLHAAKVPLASGVDLEQIAGGTPGFAGADLKNLVNESAILAAREGSENVDLRHFDEARDRVMMGAERQLIFQPEERRRLAFHEAGHALVAHFLPNTDPLYKVSIVPRGRALGGTHQLPEHERYTFPEEYLRDRLAVTLAGRSAEKLMLGSISSGADDDIRQATKLARSMVSRWGMSDEVGPVDLSDNEEHPFLGREIAQPRRYSEQSAESVDRAVRNLLQESEKRARGTLEEHRHALERLAVELEKKETLRADDIRSCLEGAR</sequence>
<evidence type="ECO:0000256" key="1">
    <source>
        <dbReference type="ARBA" id="ARBA00004370"/>
    </source>
</evidence>
<keyword evidence="10 15" id="KW-0067">ATP-binding</keyword>
<keyword evidence="5 15" id="KW-0812">Transmembrane</keyword>
<evidence type="ECO:0000256" key="10">
    <source>
        <dbReference type="ARBA" id="ARBA00022840"/>
    </source>
</evidence>
<evidence type="ECO:0000259" key="17">
    <source>
        <dbReference type="SMART" id="SM00382"/>
    </source>
</evidence>
<evidence type="ECO:0000313" key="19">
    <source>
        <dbReference type="Proteomes" id="UP000199648"/>
    </source>
</evidence>
<keyword evidence="9 15" id="KW-0862">Zinc</keyword>
<feature type="transmembrane region" description="Helical" evidence="15">
    <location>
        <begin position="124"/>
        <end position="146"/>
    </location>
</feature>
<proteinExistence type="inferred from homology"/>
<keyword evidence="7 15" id="KW-0547">Nucleotide-binding</keyword>
<dbReference type="Gene3D" id="1.10.8.60">
    <property type="match status" value="1"/>
</dbReference>
<dbReference type="InterPro" id="IPR037219">
    <property type="entry name" value="Peptidase_M41-like"/>
</dbReference>
<dbReference type="Pfam" id="PF00004">
    <property type="entry name" value="AAA"/>
    <property type="match status" value="1"/>
</dbReference>
<feature type="domain" description="AAA+ ATPase" evidence="17">
    <location>
        <begin position="214"/>
        <end position="353"/>
    </location>
</feature>
<dbReference type="GO" id="GO:0004222">
    <property type="term" value="F:metalloendopeptidase activity"/>
    <property type="evidence" value="ECO:0007669"/>
    <property type="project" value="InterPro"/>
</dbReference>
<dbReference type="Pfam" id="PF17862">
    <property type="entry name" value="AAA_lid_3"/>
    <property type="match status" value="1"/>
</dbReference>
<name>A0A1G5PQJ4_9GAMM</name>
<dbReference type="FunFam" id="3.40.50.300:FF:000001">
    <property type="entry name" value="ATP-dependent zinc metalloprotease FtsH"/>
    <property type="match status" value="1"/>
</dbReference>
<feature type="binding site" evidence="15">
    <location>
        <position position="447"/>
    </location>
    <ligand>
        <name>Zn(2+)</name>
        <dbReference type="ChEBI" id="CHEBI:29105"/>
        <note>catalytic</note>
    </ligand>
</feature>
<reference evidence="18 19" key="1">
    <citation type="submission" date="2016-10" db="EMBL/GenBank/DDBJ databases">
        <authorList>
            <person name="de Groot N.N."/>
        </authorList>
    </citation>
    <scope>NUCLEOTIDE SEQUENCE [LARGE SCALE GENOMIC DNA]</scope>
    <source>
        <strain evidence="18 19">HLD2</strain>
    </source>
</reference>
<dbReference type="InterPro" id="IPR003593">
    <property type="entry name" value="AAA+_ATPase"/>
</dbReference>
<comment type="similarity">
    <text evidence="2 15">In the C-terminal section; belongs to the peptidase M41 family.</text>
</comment>
<dbReference type="Gene3D" id="3.40.50.300">
    <property type="entry name" value="P-loop containing nucleotide triphosphate hydrolases"/>
    <property type="match status" value="1"/>
</dbReference>
<evidence type="ECO:0000256" key="11">
    <source>
        <dbReference type="ARBA" id="ARBA00022989"/>
    </source>
</evidence>
<keyword evidence="13 15" id="KW-0472">Membrane</keyword>
<dbReference type="InterPro" id="IPR000642">
    <property type="entry name" value="Peptidase_M41"/>
</dbReference>
<feature type="active site" evidence="15">
    <location>
        <position position="444"/>
    </location>
</feature>
<keyword evidence="8 15" id="KW-0378">Hydrolase</keyword>
<evidence type="ECO:0000256" key="7">
    <source>
        <dbReference type="ARBA" id="ARBA00022741"/>
    </source>
</evidence>
<dbReference type="GO" id="GO:0030163">
    <property type="term" value="P:protein catabolic process"/>
    <property type="evidence" value="ECO:0007669"/>
    <property type="project" value="UniProtKB-UniRule"/>
</dbReference>
<evidence type="ECO:0000256" key="3">
    <source>
        <dbReference type="ARBA" id="ARBA00022475"/>
    </source>
</evidence>
<dbReference type="PANTHER" id="PTHR23076:SF97">
    <property type="entry name" value="ATP-DEPENDENT ZINC METALLOPROTEASE YME1L1"/>
    <property type="match status" value="1"/>
</dbReference>
<dbReference type="InterPro" id="IPR041569">
    <property type="entry name" value="AAA_lid_3"/>
</dbReference>
<dbReference type="InterPro" id="IPR011546">
    <property type="entry name" value="Pept_M41_FtsH_extracell"/>
</dbReference>
<keyword evidence="19" id="KW-1185">Reference proteome</keyword>
<keyword evidence="6 15" id="KW-0479">Metal-binding</keyword>
<dbReference type="Gene3D" id="3.30.720.210">
    <property type="match status" value="1"/>
</dbReference>
<feature type="binding site" evidence="15">
    <location>
        <position position="443"/>
    </location>
    <ligand>
        <name>Zn(2+)</name>
        <dbReference type="ChEBI" id="CHEBI:29105"/>
        <note>catalytic</note>
    </ligand>
</feature>
<comment type="similarity">
    <text evidence="16">Belongs to the AAA ATPase family.</text>
</comment>
<comment type="similarity">
    <text evidence="14 15">In the central section; belongs to the AAA ATPase family.</text>
</comment>
<dbReference type="InterPro" id="IPR003959">
    <property type="entry name" value="ATPase_AAA_core"/>
</dbReference>
<dbReference type="PANTHER" id="PTHR23076">
    <property type="entry name" value="METALLOPROTEASE M41 FTSH"/>
    <property type="match status" value="1"/>
</dbReference>
<dbReference type="InterPro" id="IPR005936">
    <property type="entry name" value="FtsH"/>
</dbReference>
<dbReference type="NCBIfam" id="TIGR01241">
    <property type="entry name" value="FtsH_fam"/>
    <property type="match status" value="1"/>
</dbReference>
<dbReference type="CDD" id="cd19501">
    <property type="entry name" value="RecA-like_FtsH"/>
    <property type="match status" value="1"/>
</dbReference>
<comment type="function">
    <text evidence="15">Acts as a processive, ATP-dependent zinc metallopeptidase for both cytoplasmic and membrane proteins. Plays a role in the quality control of integral membrane proteins.</text>
</comment>
<dbReference type="Pfam" id="PF01434">
    <property type="entry name" value="Peptidase_M41"/>
    <property type="match status" value="1"/>
</dbReference>
<dbReference type="PROSITE" id="PS00674">
    <property type="entry name" value="AAA"/>
    <property type="match status" value="1"/>
</dbReference>
<accession>A0A1G5PQJ4</accession>
<dbReference type="HAMAP" id="MF_01458">
    <property type="entry name" value="FtsH"/>
    <property type="match status" value="1"/>
</dbReference>
<feature type="binding site" evidence="15">
    <location>
        <begin position="222"/>
        <end position="229"/>
    </location>
    <ligand>
        <name>ATP</name>
        <dbReference type="ChEBI" id="CHEBI:30616"/>
    </ligand>
</feature>
<dbReference type="GO" id="GO:0006508">
    <property type="term" value="P:proteolysis"/>
    <property type="evidence" value="ECO:0007669"/>
    <property type="project" value="UniProtKB-KW"/>
</dbReference>
<dbReference type="GO" id="GO:0008270">
    <property type="term" value="F:zinc ion binding"/>
    <property type="evidence" value="ECO:0007669"/>
    <property type="project" value="UniProtKB-UniRule"/>
</dbReference>
<feature type="binding site" evidence="15">
    <location>
        <position position="519"/>
    </location>
    <ligand>
        <name>Zn(2+)</name>
        <dbReference type="ChEBI" id="CHEBI:29105"/>
        <note>catalytic</note>
    </ligand>
</feature>
<dbReference type="Proteomes" id="UP000199648">
    <property type="component" value="Unassembled WGS sequence"/>
</dbReference>
<dbReference type="SMART" id="SM00382">
    <property type="entry name" value="AAA"/>
    <property type="match status" value="1"/>
</dbReference>
<organism evidence="18 19">
    <name type="scientific">Thiohalomonas denitrificans</name>
    <dbReference type="NCBI Taxonomy" id="415747"/>
    <lineage>
        <taxon>Bacteria</taxon>
        <taxon>Pseudomonadati</taxon>
        <taxon>Pseudomonadota</taxon>
        <taxon>Gammaproteobacteria</taxon>
        <taxon>Thiohalomonadales</taxon>
        <taxon>Thiohalomonadaceae</taxon>
        <taxon>Thiohalomonas</taxon>
    </lineage>
</organism>
<dbReference type="STRING" id="415747.SAMN03097708_00562"/>
<evidence type="ECO:0000256" key="5">
    <source>
        <dbReference type="ARBA" id="ARBA00022692"/>
    </source>
</evidence>
<keyword evidence="18" id="KW-0131">Cell cycle</keyword>
<evidence type="ECO:0000313" key="18">
    <source>
        <dbReference type="EMBL" id="SCZ51687.1"/>
    </source>
</evidence>
<feature type="transmembrane region" description="Helical" evidence="15">
    <location>
        <begin position="20"/>
        <end position="38"/>
    </location>
</feature>
<dbReference type="SUPFAM" id="SSF52540">
    <property type="entry name" value="P-loop containing nucleoside triphosphate hydrolases"/>
    <property type="match status" value="1"/>
</dbReference>
<dbReference type="EMBL" id="FMWD01000002">
    <property type="protein sequence ID" value="SCZ51687.1"/>
    <property type="molecule type" value="Genomic_DNA"/>
</dbReference>
<dbReference type="Pfam" id="PF06480">
    <property type="entry name" value="FtsH_ext"/>
    <property type="match status" value="1"/>
</dbReference>
<dbReference type="GO" id="GO:0016887">
    <property type="term" value="F:ATP hydrolysis activity"/>
    <property type="evidence" value="ECO:0007669"/>
    <property type="project" value="UniProtKB-UniRule"/>
</dbReference>
<comment type="cofactor">
    <cofactor evidence="15">
        <name>Zn(2+)</name>
        <dbReference type="ChEBI" id="CHEBI:29105"/>
    </cofactor>
    <text evidence="15">Binds 1 zinc ion per subunit.</text>
</comment>
<protein>
    <recommendedName>
        <fullName evidence="15">ATP-dependent zinc metalloprotease FtsH</fullName>
        <ecNumber evidence="15">3.4.24.-</ecNumber>
    </recommendedName>
</protein>
<comment type="subunit">
    <text evidence="15">Homohexamer.</text>
</comment>
<keyword evidence="11 15" id="KW-1133">Transmembrane helix</keyword>
<evidence type="ECO:0000256" key="14">
    <source>
        <dbReference type="ARBA" id="ARBA00061570"/>
    </source>
</evidence>
<keyword evidence="4 15" id="KW-0645">Protease</keyword>
<dbReference type="GO" id="GO:0005886">
    <property type="term" value="C:plasma membrane"/>
    <property type="evidence" value="ECO:0007669"/>
    <property type="project" value="UniProtKB-SubCell"/>
</dbReference>
<keyword evidence="12 15" id="KW-0482">Metalloprotease</keyword>
<keyword evidence="18" id="KW-0132">Cell division</keyword>
<dbReference type="EC" id="3.4.24.-" evidence="15"/>
<comment type="subcellular location">
    <subcellularLocation>
        <location evidence="15">Cell membrane</location>
        <topology evidence="15">Multi-pass membrane protein</topology>
        <orientation evidence="15">Cytoplasmic side</orientation>
    </subcellularLocation>
    <subcellularLocation>
        <location evidence="1">Membrane</location>
    </subcellularLocation>
</comment>
<gene>
    <name evidence="15" type="primary">ftsH</name>
    <name evidence="18" type="ORF">SAMN03097708_00562</name>
</gene>
<dbReference type="FunFam" id="1.10.8.60:FF:000001">
    <property type="entry name" value="ATP-dependent zinc metalloprotease FtsH"/>
    <property type="match status" value="1"/>
</dbReference>
<evidence type="ECO:0000256" key="6">
    <source>
        <dbReference type="ARBA" id="ARBA00022723"/>
    </source>
</evidence>
<evidence type="ECO:0000256" key="9">
    <source>
        <dbReference type="ARBA" id="ARBA00022833"/>
    </source>
</evidence>
<dbReference type="AlphaFoldDB" id="A0A1G5PQJ4"/>
<evidence type="ECO:0000256" key="4">
    <source>
        <dbReference type="ARBA" id="ARBA00022670"/>
    </source>
</evidence>
<evidence type="ECO:0000256" key="2">
    <source>
        <dbReference type="ARBA" id="ARBA00010044"/>
    </source>
</evidence>
<evidence type="ECO:0000256" key="12">
    <source>
        <dbReference type="ARBA" id="ARBA00023049"/>
    </source>
</evidence>
<dbReference type="Gene3D" id="1.20.58.760">
    <property type="entry name" value="Peptidase M41"/>
    <property type="match status" value="1"/>
</dbReference>
<dbReference type="GO" id="GO:0005524">
    <property type="term" value="F:ATP binding"/>
    <property type="evidence" value="ECO:0007669"/>
    <property type="project" value="UniProtKB-UniRule"/>
</dbReference>
<evidence type="ECO:0000256" key="16">
    <source>
        <dbReference type="RuleBase" id="RU003651"/>
    </source>
</evidence>